<organism evidence="1 2">
    <name type="scientific">Roseomonas elaeocarpi</name>
    <dbReference type="NCBI Taxonomy" id="907779"/>
    <lineage>
        <taxon>Bacteria</taxon>
        <taxon>Pseudomonadati</taxon>
        <taxon>Pseudomonadota</taxon>
        <taxon>Alphaproteobacteria</taxon>
        <taxon>Acetobacterales</taxon>
        <taxon>Roseomonadaceae</taxon>
        <taxon>Roseomonas</taxon>
    </lineage>
</organism>
<proteinExistence type="predicted"/>
<dbReference type="EMBL" id="JBHLUN010000014">
    <property type="protein sequence ID" value="MFC0410217.1"/>
    <property type="molecule type" value="Genomic_DNA"/>
</dbReference>
<dbReference type="RefSeq" id="WP_377045969.1">
    <property type="nucleotide sequence ID" value="NZ_JBHLUN010000014.1"/>
</dbReference>
<comment type="caution">
    <text evidence="1">The sequence shown here is derived from an EMBL/GenBank/DDBJ whole genome shotgun (WGS) entry which is preliminary data.</text>
</comment>
<reference evidence="1 2" key="1">
    <citation type="submission" date="2024-09" db="EMBL/GenBank/DDBJ databases">
        <authorList>
            <person name="Sun Q."/>
            <person name="Mori K."/>
        </authorList>
    </citation>
    <scope>NUCLEOTIDE SEQUENCE [LARGE SCALE GENOMIC DNA]</scope>
    <source>
        <strain evidence="1 2">TBRC 5777</strain>
    </source>
</reference>
<name>A0ABV6JWV7_9PROT</name>
<protein>
    <submittedName>
        <fullName evidence="1">Uncharacterized protein</fullName>
    </submittedName>
</protein>
<keyword evidence="2" id="KW-1185">Reference proteome</keyword>
<evidence type="ECO:0000313" key="2">
    <source>
        <dbReference type="Proteomes" id="UP001589865"/>
    </source>
</evidence>
<accession>A0ABV6JWV7</accession>
<sequence>MFDPLLTSYAMTLARLAPSLLVVAQAWMKVRGLVLPDLLLPLLVHGVLPLLPARPALAPSLATVAAGLSGRRRAARAPRHQRHAAPWMPACPCAATG</sequence>
<evidence type="ECO:0000313" key="1">
    <source>
        <dbReference type="EMBL" id="MFC0410217.1"/>
    </source>
</evidence>
<gene>
    <name evidence="1" type="ORF">ACFFGY_18345</name>
</gene>
<dbReference type="Proteomes" id="UP001589865">
    <property type="component" value="Unassembled WGS sequence"/>
</dbReference>